<proteinExistence type="predicted"/>
<dbReference type="Gene3D" id="2.40.10.10">
    <property type="entry name" value="Trypsin-like serine proteases"/>
    <property type="match status" value="2"/>
</dbReference>
<feature type="region of interest" description="Disordered" evidence="1">
    <location>
        <begin position="250"/>
        <end position="275"/>
    </location>
</feature>
<accession>A0AAE6FZK7</accession>
<evidence type="ECO:0000313" key="3">
    <source>
        <dbReference type="Proteomes" id="UP000320179"/>
    </source>
</evidence>
<evidence type="ECO:0000313" key="2">
    <source>
        <dbReference type="EMBL" id="QDE67904.1"/>
    </source>
</evidence>
<dbReference type="GO" id="GO:0008233">
    <property type="term" value="F:peptidase activity"/>
    <property type="evidence" value="ECO:0007669"/>
    <property type="project" value="UniProtKB-KW"/>
</dbReference>
<keyword evidence="2" id="KW-0378">Hydrolase</keyword>
<protein>
    <submittedName>
        <fullName evidence="2">Protease</fullName>
    </submittedName>
</protein>
<reference evidence="2 3" key="1">
    <citation type="journal article" date="2019" name="Science">
        <title>Social genes are selection hotspots in kin groups of a soil microbe.</title>
        <authorList>
            <person name="Wielgoss S."/>
            <person name="Wolfensberger R."/>
            <person name="Sun L."/>
            <person name="Fiegna F."/>
            <person name="Velicer G.J."/>
        </authorList>
    </citation>
    <scope>NUCLEOTIDE SEQUENCE [LARGE SCALE GENOMIC DNA]</scope>
    <source>
        <strain evidence="2 3">MC3.5.9c15</strain>
    </source>
</reference>
<name>A0AAE6FZK7_MYXXA</name>
<dbReference type="InterPro" id="IPR009003">
    <property type="entry name" value="Peptidase_S1_PA"/>
</dbReference>
<dbReference type="InterPro" id="IPR043504">
    <property type="entry name" value="Peptidase_S1_PA_chymotrypsin"/>
</dbReference>
<feature type="compositionally biased region" description="Basic and acidic residues" evidence="1">
    <location>
        <begin position="262"/>
        <end position="275"/>
    </location>
</feature>
<organism evidence="2 3">
    <name type="scientific">Myxococcus xanthus</name>
    <dbReference type="NCBI Taxonomy" id="34"/>
    <lineage>
        <taxon>Bacteria</taxon>
        <taxon>Pseudomonadati</taxon>
        <taxon>Myxococcota</taxon>
        <taxon>Myxococcia</taxon>
        <taxon>Myxococcales</taxon>
        <taxon>Cystobacterineae</taxon>
        <taxon>Myxococcaceae</taxon>
        <taxon>Myxococcus</taxon>
    </lineage>
</organism>
<dbReference type="PROSITE" id="PS51257">
    <property type="entry name" value="PROKAR_LIPOPROTEIN"/>
    <property type="match status" value="1"/>
</dbReference>
<evidence type="ECO:0000256" key="1">
    <source>
        <dbReference type="SAM" id="MobiDB-lite"/>
    </source>
</evidence>
<keyword evidence="2" id="KW-0645">Protease</keyword>
<dbReference type="EMBL" id="CP017174">
    <property type="protein sequence ID" value="QDE67904.1"/>
    <property type="molecule type" value="Genomic_DNA"/>
</dbReference>
<dbReference type="GO" id="GO:0006508">
    <property type="term" value="P:proteolysis"/>
    <property type="evidence" value="ECO:0007669"/>
    <property type="project" value="UniProtKB-KW"/>
</dbReference>
<dbReference type="RefSeq" id="WP_140798076.1">
    <property type="nucleotide sequence ID" value="NZ_CP017173.1"/>
</dbReference>
<dbReference type="SUPFAM" id="SSF50494">
    <property type="entry name" value="Trypsin-like serine proteases"/>
    <property type="match status" value="1"/>
</dbReference>
<dbReference type="Pfam" id="PF13365">
    <property type="entry name" value="Trypsin_2"/>
    <property type="match status" value="1"/>
</dbReference>
<dbReference type="Proteomes" id="UP000320179">
    <property type="component" value="Chromosome"/>
</dbReference>
<dbReference type="AlphaFoldDB" id="A0AAE6FZK7"/>
<gene>
    <name evidence="2" type="ORF">BHS09_13420</name>
</gene>
<sequence length="275" mass="29392">MARHPSDFRVTLWGSLLAGTVFLGFTACGGRSEPTEPAVCEPPARPEVRAFTQCGPKLDFTPINSYVGEFSDVIQDREDAVVFIDGRCTGTLIQASAGPVVLTAGHCVNAGDIPLIVFNFEDNADGDPLITEGTVIEQSIEPDYALIQLDVIPDVTPIPLTAQATEQLVIIQHPRGRPKVIAEGRYLDSCNQLIFYRDLDTLVGSSGAGVLNRQGHLLGVHTDGDCEVNGRGSNRGVTAEAIVEASAYLQNDDITEPSTATRTERADAPHARLGP</sequence>